<feature type="non-terminal residue" evidence="2">
    <location>
        <position position="517"/>
    </location>
</feature>
<feature type="non-terminal residue" evidence="2">
    <location>
        <position position="1"/>
    </location>
</feature>
<evidence type="ECO:0000313" key="3">
    <source>
        <dbReference type="Proteomes" id="UP001189429"/>
    </source>
</evidence>
<name>A0ABN9WB15_9DINO</name>
<organism evidence="2 3">
    <name type="scientific">Prorocentrum cordatum</name>
    <dbReference type="NCBI Taxonomy" id="2364126"/>
    <lineage>
        <taxon>Eukaryota</taxon>
        <taxon>Sar</taxon>
        <taxon>Alveolata</taxon>
        <taxon>Dinophyceae</taxon>
        <taxon>Prorocentrales</taxon>
        <taxon>Prorocentraceae</taxon>
        <taxon>Prorocentrum</taxon>
    </lineage>
</organism>
<sequence length="517" mass="55387">ALIDIPFDDHIAEGPRAKAKRVLGNSRCTKFPFVASPRRLDYNIGALAELVDAAGASAQRVRNSWSAVVNMRKPTVPLRLAPQLAKKKVYELNAHSHFQPQGLGREPDGPGDFDELGGPGGGGPGDMIAAAHVAGPDGIERYTDLSDSQKLMAEFVRGTVQVHDYVAVPSGPDDDLPFSVYQALAKQARGVVVETSGTPPTDGATWLFHPVDVFVDLSWEAGSVPERLGVFQVSSVSTYASMFTVFGDDASKRSGIFTFSVVEPAIDGCVGLGSRTSMSEPDVPALCLLDELSANRFRAVDGLCAHSRASPLVYDSRGVTSKRFYLQCVLARASIFKTGQKRFRSDLVQAYYKWLLRARGAIPGQAGAQECQTRLSDIEAAGDEHRADPVLLALPAAPPPVGDGHAVVNARGDDGNEEPVPAPPEPIADARRAPVEGDGVDGEFEVPDFVLGRPISLEIRWRGGRGLRVQCPRRAACSKHRSLALGTAQLGPSAAKDYLSTRLSAADRMDVAEHRSY</sequence>
<dbReference type="Proteomes" id="UP001189429">
    <property type="component" value="Unassembled WGS sequence"/>
</dbReference>
<keyword evidence="3" id="KW-1185">Reference proteome</keyword>
<evidence type="ECO:0000313" key="2">
    <source>
        <dbReference type="EMBL" id="CAK0883462.1"/>
    </source>
</evidence>
<feature type="region of interest" description="Disordered" evidence="1">
    <location>
        <begin position="98"/>
        <end position="126"/>
    </location>
</feature>
<protein>
    <submittedName>
        <fullName evidence="2">Uncharacterized protein</fullName>
    </submittedName>
</protein>
<evidence type="ECO:0000256" key="1">
    <source>
        <dbReference type="SAM" id="MobiDB-lite"/>
    </source>
</evidence>
<feature type="region of interest" description="Disordered" evidence="1">
    <location>
        <begin position="409"/>
        <end position="439"/>
    </location>
</feature>
<dbReference type="EMBL" id="CAUYUJ010018417">
    <property type="protein sequence ID" value="CAK0883462.1"/>
    <property type="molecule type" value="Genomic_DNA"/>
</dbReference>
<reference evidence="2" key="1">
    <citation type="submission" date="2023-10" db="EMBL/GenBank/DDBJ databases">
        <authorList>
            <person name="Chen Y."/>
            <person name="Shah S."/>
            <person name="Dougan E. K."/>
            <person name="Thang M."/>
            <person name="Chan C."/>
        </authorList>
    </citation>
    <scope>NUCLEOTIDE SEQUENCE [LARGE SCALE GENOMIC DNA]</scope>
</reference>
<accession>A0ABN9WB15</accession>
<proteinExistence type="predicted"/>
<comment type="caution">
    <text evidence="2">The sequence shown here is derived from an EMBL/GenBank/DDBJ whole genome shotgun (WGS) entry which is preliminary data.</text>
</comment>
<gene>
    <name evidence="2" type="ORF">PCOR1329_LOCUS65672</name>
</gene>